<dbReference type="PhylomeDB" id="B4GNS9"/>
<organism evidence="2">
    <name type="scientific">Drosophila persimilis</name>
    <name type="common">Fruit fly</name>
    <dbReference type="NCBI Taxonomy" id="7234"/>
    <lineage>
        <taxon>Eukaryota</taxon>
        <taxon>Metazoa</taxon>
        <taxon>Ecdysozoa</taxon>
        <taxon>Arthropoda</taxon>
        <taxon>Hexapoda</taxon>
        <taxon>Insecta</taxon>
        <taxon>Pterygota</taxon>
        <taxon>Neoptera</taxon>
        <taxon>Endopterygota</taxon>
        <taxon>Diptera</taxon>
        <taxon>Brachycera</taxon>
        <taxon>Muscomorpha</taxon>
        <taxon>Ephydroidea</taxon>
        <taxon>Drosophilidae</taxon>
        <taxon>Drosophila</taxon>
        <taxon>Sophophora</taxon>
    </lineage>
</organism>
<dbReference type="SMR" id="B4GNS9"/>
<dbReference type="AlphaFoldDB" id="B4GNS9"/>
<protein>
    <submittedName>
        <fullName evidence="1">GL13748</fullName>
    </submittedName>
</protein>
<dbReference type="OrthoDB" id="8056520at2759"/>
<reference evidence="1 2" key="1">
    <citation type="journal article" date="2007" name="Nature">
        <title>Evolution of genes and genomes on the Drosophila phylogeny.</title>
        <authorList>
            <consortium name="Drosophila 12 Genomes Consortium"/>
            <person name="Clark A.G."/>
            <person name="Eisen M.B."/>
            <person name="Smith D.R."/>
            <person name="Bergman C.M."/>
            <person name="Oliver B."/>
            <person name="Markow T.A."/>
            <person name="Kaufman T.C."/>
            <person name="Kellis M."/>
            <person name="Gelbart W."/>
            <person name="Iyer V.N."/>
            <person name="Pollard D.A."/>
            <person name="Sackton T.B."/>
            <person name="Larracuente A.M."/>
            <person name="Singh N.D."/>
            <person name="Abad J.P."/>
            <person name="Abt D.N."/>
            <person name="Adryan B."/>
            <person name="Aguade M."/>
            <person name="Akashi H."/>
            <person name="Anderson W.W."/>
            <person name="Aquadro C.F."/>
            <person name="Ardell D.H."/>
            <person name="Arguello R."/>
            <person name="Artieri C.G."/>
            <person name="Barbash D.A."/>
            <person name="Barker D."/>
            <person name="Barsanti P."/>
            <person name="Batterham P."/>
            <person name="Batzoglou S."/>
            <person name="Begun D."/>
            <person name="Bhutkar A."/>
            <person name="Blanco E."/>
            <person name="Bosak S.A."/>
            <person name="Bradley R.K."/>
            <person name="Brand A.D."/>
            <person name="Brent M.R."/>
            <person name="Brooks A.N."/>
            <person name="Brown R.H."/>
            <person name="Butlin R.K."/>
            <person name="Caggese C."/>
            <person name="Calvi B.R."/>
            <person name="Bernardo de Carvalho A."/>
            <person name="Caspi A."/>
            <person name="Castrezana S."/>
            <person name="Celniker S.E."/>
            <person name="Chang J.L."/>
            <person name="Chapple C."/>
            <person name="Chatterji S."/>
            <person name="Chinwalla A."/>
            <person name="Civetta A."/>
            <person name="Clifton S.W."/>
            <person name="Comeron J.M."/>
            <person name="Costello J.C."/>
            <person name="Coyne J.A."/>
            <person name="Daub J."/>
            <person name="David R.G."/>
            <person name="Delcher A.L."/>
            <person name="Delehaunty K."/>
            <person name="Do C.B."/>
            <person name="Ebling H."/>
            <person name="Edwards K."/>
            <person name="Eickbush T."/>
            <person name="Evans J.D."/>
            <person name="Filipski A."/>
            <person name="Findeiss S."/>
            <person name="Freyhult E."/>
            <person name="Fulton L."/>
            <person name="Fulton R."/>
            <person name="Garcia A.C."/>
            <person name="Gardiner A."/>
            <person name="Garfield D.A."/>
            <person name="Garvin B.E."/>
            <person name="Gibson G."/>
            <person name="Gilbert D."/>
            <person name="Gnerre S."/>
            <person name="Godfrey J."/>
            <person name="Good R."/>
            <person name="Gotea V."/>
            <person name="Gravely B."/>
            <person name="Greenberg A.J."/>
            <person name="Griffiths-Jones S."/>
            <person name="Gross S."/>
            <person name="Guigo R."/>
            <person name="Gustafson E.A."/>
            <person name="Haerty W."/>
            <person name="Hahn M.W."/>
            <person name="Halligan D.L."/>
            <person name="Halpern A.L."/>
            <person name="Halter G.M."/>
            <person name="Han M.V."/>
            <person name="Heger A."/>
            <person name="Hillier L."/>
            <person name="Hinrichs A.S."/>
            <person name="Holmes I."/>
            <person name="Hoskins R.A."/>
            <person name="Hubisz M.J."/>
            <person name="Hultmark D."/>
            <person name="Huntley M.A."/>
            <person name="Jaffe D.B."/>
            <person name="Jagadeeshan S."/>
            <person name="Jeck W.R."/>
            <person name="Johnson J."/>
            <person name="Jones C.D."/>
            <person name="Jordan W.C."/>
            <person name="Karpen G.H."/>
            <person name="Kataoka E."/>
            <person name="Keightley P.D."/>
            <person name="Kheradpour P."/>
            <person name="Kirkness E.F."/>
            <person name="Koerich L.B."/>
            <person name="Kristiansen K."/>
            <person name="Kudrna D."/>
            <person name="Kulathinal R.J."/>
            <person name="Kumar S."/>
            <person name="Kwok R."/>
            <person name="Lander E."/>
            <person name="Langley C.H."/>
            <person name="Lapoint R."/>
            <person name="Lazzaro B.P."/>
            <person name="Lee S.J."/>
            <person name="Levesque L."/>
            <person name="Li R."/>
            <person name="Lin C.F."/>
            <person name="Lin M.F."/>
            <person name="Lindblad-Toh K."/>
            <person name="Llopart A."/>
            <person name="Long M."/>
            <person name="Low L."/>
            <person name="Lozovsky E."/>
            <person name="Lu J."/>
            <person name="Luo M."/>
            <person name="Machado C.A."/>
            <person name="Makalowski W."/>
            <person name="Marzo M."/>
            <person name="Matsuda M."/>
            <person name="Matzkin L."/>
            <person name="McAllister B."/>
            <person name="McBride C.S."/>
            <person name="McKernan B."/>
            <person name="McKernan K."/>
            <person name="Mendez-Lago M."/>
            <person name="Minx P."/>
            <person name="Mollenhauer M.U."/>
            <person name="Montooth K."/>
            <person name="Mount S.M."/>
            <person name="Mu X."/>
            <person name="Myers E."/>
            <person name="Negre B."/>
            <person name="Newfeld S."/>
            <person name="Nielsen R."/>
            <person name="Noor M.A."/>
            <person name="O'Grady P."/>
            <person name="Pachter L."/>
            <person name="Papaceit M."/>
            <person name="Parisi M.J."/>
            <person name="Parisi M."/>
            <person name="Parts L."/>
            <person name="Pedersen J.S."/>
            <person name="Pesole G."/>
            <person name="Phillippy A.M."/>
            <person name="Ponting C.P."/>
            <person name="Pop M."/>
            <person name="Porcelli D."/>
            <person name="Powell J.R."/>
            <person name="Prohaska S."/>
            <person name="Pruitt K."/>
            <person name="Puig M."/>
            <person name="Quesneville H."/>
            <person name="Ram K.R."/>
            <person name="Rand D."/>
            <person name="Rasmussen M.D."/>
            <person name="Reed L.K."/>
            <person name="Reenan R."/>
            <person name="Reily A."/>
            <person name="Remington K.A."/>
            <person name="Rieger T.T."/>
            <person name="Ritchie M.G."/>
            <person name="Robin C."/>
            <person name="Rogers Y.H."/>
            <person name="Rohde C."/>
            <person name="Rozas J."/>
            <person name="Rubenfield M.J."/>
            <person name="Ruiz A."/>
            <person name="Russo S."/>
            <person name="Salzberg S.L."/>
            <person name="Sanchez-Gracia A."/>
            <person name="Saranga D.J."/>
            <person name="Sato H."/>
            <person name="Schaeffer S.W."/>
            <person name="Schatz M.C."/>
            <person name="Schlenke T."/>
            <person name="Schwartz R."/>
            <person name="Segarra C."/>
            <person name="Singh R.S."/>
            <person name="Sirot L."/>
            <person name="Sirota M."/>
            <person name="Sisneros N.B."/>
            <person name="Smith C.D."/>
            <person name="Smith T.F."/>
            <person name="Spieth J."/>
            <person name="Stage D.E."/>
            <person name="Stark A."/>
            <person name="Stephan W."/>
            <person name="Strausberg R.L."/>
            <person name="Strempel S."/>
            <person name="Sturgill D."/>
            <person name="Sutton G."/>
            <person name="Sutton G.G."/>
            <person name="Tao W."/>
            <person name="Teichmann S."/>
            <person name="Tobari Y.N."/>
            <person name="Tomimura Y."/>
            <person name="Tsolas J.M."/>
            <person name="Valente V.L."/>
            <person name="Venter E."/>
            <person name="Venter J.C."/>
            <person name="Vicario S."/>
            <person name="Vieira F.G."/>
            <person name="Vilella A.J."/>
            <person name="Villasante A."/>
            <person name="Walenz B."/>
            <person name="Wang J."/>
            <person name="Wasserman M."/>
            <person name="Watts T."/>
            <person name="Wilson D."/>
            <person name="Wilson R.K."/>
            <person name="Wing R.A."/>
            <person name="Wolfner M.F."/>
            <person name="Wong A."/>
            <person name="Wong G.K."/>
            <person name="Wu C.I."/>
            <person name="Wu G."/>
            <person name="Yamamoto D."/>
            <person name="Yang H.P."/>
            <person name="Yang S.P."/>
            <person name="Yorke J.A."/>
            <person name="Yoshida K."/>
            <person name="Zdobnov E."/>
            <person name="Zhang P."/>
            <person name="Zhang Y."/>
            <person name="Zimin A.V."/>
            <person name="Baldwin J."/>
            <person name="Abdouelleil A."/>
            <person name="Abdulkadir J."/>
            <person name="Abebe A."/>
            <person name="Abera B."/>
            <person name="Abreu J."/>
            <person name="Acer S.C."/>
            <person name="Aftuck L."/>
            <person name="Alexander A."/>
            <person name="An P."/>
            <person name="Anderson E."/>
            <person name="Anderson S."/>
            <person name="Arachi H."/>
            <person name="Azer M."/>
            <person name="Bachantsang P."/>
            <person name="Barry A."/>
            <person name="Bayul T."/>
            <person name="Berlin A."/>
            <person name="Bessette D."/>
            <person name="Bloom T."/>
            <person name="Blye J."/>
            <person name="Boguslavskiy L."/>
            <person name="Bonnet C."/>
            <person name="Boukhgalter B."/>
            <person name="Bourzgui I."/>
            <person name="Brown A."/>
            <person name="Cahill P."/>
            <person name="Channer S."/>
            <person name="Cheshatsang Y."/>
            <person name="Chuda L."/>
            <person name="Citroen M."/>
            <person name="Collymore A."/>
            <person name="Cooke P."/>
            <person name="Costello M."/>
            <person name="D'Aco K."/>
            <person name="Daza R."/>
            <person name="De Haan G."/>
            <person name="DeGray S."/>
            <person name="DeMaso C."/>
            <person name="Dhargay N."/>
            <person name="Dooley K."/>
            <person name="Dooley E."/>
            <person name="Doricent M."/>
            <person name="Dorje P."/>
            <person name="Dorjee K."/>
            <person name="Dupes A."/>
            <person name="Elong R."/>
            <person name="Falk J."/>
            <person name="Farina A."/>
            <person name="Faro S."/>
            <person name="Ferguson D."/>
            <person name="Fisher S."/>
            <person name="Foley C.D."/>
            <person name="Franke A."/>
            <person name="Friedrich D."/>
            <person name="Gadbois L."/>
            <person name="Gearin G."/>
            <person name="Gearin C.R."/>
            <person name="Giannoukos G."/>
            <person name="Goode T."/>
            <person name="Graham J."/>
            <person name="Grandbois E."/>
            <person name="Grewal S."/>
            <person name="Gyaltsen K."/>
            <person name="Hafez N."/>
            <person name="Hagos B."/>
            <person name="Hall J."/>
            <person name="Henson C."/>
            <person name="Hollinger A."/>
            <person name="Honan T."/>
            <person name="Huard M.D."/>
            <person name="Hughes L."/>
            <person name="Hurhula B."/>
            <person name="Husby M.E."/>
            <person name="Kamat A."/>
            <person name="Kanga B."/>
            <person name="Kashin S."/>
            <person name="Khazanovich D."/>
            <person name="Kisner P."/>
            <person name="Lance K."/>
            <person name="Lara M."/>
            <person name="Lee W."/>
            <person name="Lennon N."/>
            <person name="Letendre F."/>
            <person name="LeVine R."/>
            <person name="Lipovsky A."/>
            <person name="Liu X."/>
            <person name="Liu J."/>
            <person name="Liu S."/>
            <person name="Lokyitsang T."/>
            <person name="Lokyitsang Y."/>
            <person name="Lubonja R."/>
            <person name="Lui A."/>
            <person name="MacDonald P."/>
            <person name="Magnisalis V."/>
            <person name="Maru K."/>
            <person name="Matthews C."/>
            <person name="McCusker W."/>
            <person name="McDonough S."/>
            <person name="Mehta T."/>
            <person name="Meldrim J."/>
            <person name="Meneus L."/>
            <person name="Mihai O."/>
            <person name="Mihalev A."/>
            <person name="Mihova T."/>
            <person name="Mittelman R."/>
            <person name="Mlenga V."/>
            <person name="Montmayeur A."/>
            <person name="Mulrain L."/>
            <person name="Navidi A."/>
            <person name="Naylor J."/>
            <person name="Negash T."/>
            <person name="Nguyen T."/>
            <person name="Nguyen N."/>
            <person name="Nicol R."/>
            <person name="Norbu C."/>
            <person name="Norbu N."/>
            <person name="Novod N."/>
            <person name="O'Neill B."/>
            <person name="Osman S."/>
            <person name="Markiewicz E."/>
            <person name="Oyono O.L."/>
            <person name="Patti C."/>
            <person name="Phunkhang P."/>
            <person name="Pierre F."/>
            <person name="Priest M."/>
            <person name="Raghuraman S."/>
            <person name="Rege F."/>
            <person name="Reyes R."/>
            <person name="Rise C."/>
            <person name="Rogov P."/>
            <person name="Ross K."/>
            <person name="Ryan E."/>
            <person name="Settipalli S."/>
            <person name="Shea T."/>
            <person name="Sherpa N."/>
            <person name="Shi L."/>
            <person name="Shih D."/>
            <person name="Sparrow T."/>
            <person name="Spaulding J."/>
            <person name="Stalker J."/>
            <person name="Stange-Thomann N."/>
            <person name="Stavropoulos S."/>
            <person name="Stone C."/>
            <person name="Strader C."/>
            <person name="Tesfaye S."/>
            <person name="Thomson T."/>
            <person name="Thoulutsang Y."/>
            <person name="Thoulutsang D."/>
            <person name="Topham K."/>
            <person name="Topping I."/>
            <person name="Tsamla T."/>
            <person name="Vassiliev H."/>
            <person name="Vo A."/>
            <person name="Wangchuk T."/>
            <person name="Wangdi T."/>
            <person name="Weiand M."/>
            <person name="Wilkinson J."/>
            <person name="Wilson A."/>
            <person name="Yadav S."/>
            <person name="Young G."/>
            <person name="Yu Q."/>
            <person name="Zembek L."/>
            <person name="Zhong D."/>
            <person name="Zimmer A."/>
            <person name="Zwirko Z."/>
            <person name="Jaffe D.B."/>
            <person name="Alvarez P."/>
            <person name="Brockman W."/>
            <person name="Butler J."/>
            <person name="Chin C."/>
            <person name="Gnerre S."/>
            <person name="Grabherr M."/>
            <person name="Kleber M."/>
            <person name="Mauceli E."/>
            <person name="MacCallum I."/>
        </authorList>
    </citation>
    <scope>NUCLEOTIDE SEQUENCE [LARGE SCALE GENOMIC DNA]</scope>
    <source>
        <strain evidence="2">MSH-3 / Tucson 14011-0111.49</strain>
    </source>
</reference>
<evidence type="ECO:0000313" key="2">
    <source>
        <dbReference type="Proteomes" id="UP000008744"/>
    </source>
</evidence>
<accession>B4GNS9</accession>
<keyword evidence="2" id="KW-1185">Reference proteome</keyword>
<dbReference type="Proteomes" id="UP000008744">
    <property type="component" value="Unassembled WGS sequence"/>
</dbReference>
<dbReference type="eggNOG" id="ENOG502T87T">
    <property type="taxonomic scope" value="Eukaryota"/>
</dbReference>
<dbReference type="EMBL" id="CH479186">
    <property type="protein sequence ID" value="EDW38812.1"/>
    <property type="molecule type" value="Genomic_DNA"/>
</dbReference>
<proteinExistence type="predicted"/>
<gene>
    <name evidence="1" type="primary">Dper\GL13748</name>
    <name evidence="1" type="ORF">Dper_GL13748</name>
</gene>
<name>B4GNS9_DROPE</name>
<evidence type="ECO:0000313" key="1">
    <source>
        <dbReference type="EMBL" id="EDW38812.1"/>
    </source>
</evidence>
<dbReference type="KEGG" id="dpe:6594881"/>
<dbReference type="HOGENOM" id="CLU_765647_0_0_1"/>
<sequence>MPPKQTIAELQHLYDERWIYPPKLKPPKIKIIACGRDPSYGGKKPVYKPCWENPLSVTNDARFGPCWEYPPERYKRRPLPPPCRGATIPLDVLEPTLDHCKTLYTIYDFRLEQCVHEQILLLETQFKELEKQLAGAKVLQIKMAETMRYHAMRYRLLVGESCCTNIYPEYLSRMTAERSLCEFQKAYNVINQSNDQLSKSLLSIRQSRKELEVRLSKLDRTLQSPFLLKLDHVLQTIDDINQYFFGVAVKLLTWAELMDPNKEYSIEDYLALLSKKRDFKSFLRAGTEHCTCKRCNKKDPLTPYCPSWCRKEDSSEDCVKRRTNNYLCNIGIAAKLTRSDSKFSTESSDTSRLVKMSQKVE</sequence>
<dbReference type="OMA" id="LCEFQKA"/>